<name>A0ABW1EHA4_9BACT</name>
<keyword evidence="1" id="KW-0812">Transmembrane</keyword>
<evidence type="ECO:0000313" key="3">
    <source>
        <dbReference type="Proteomes" id="UP001596091"/>
    </source>
</evidence>
<sequence length="62" mass="7304">MSGNLKSYAVQQERKARREAQRIQFTRNQAIGLLLAAGVVLAWRLLHTPSEWLFPPGWWRLW</sequence>
<gene>
    <name evidence="2" type="ORF">ACFPT7_15420</name>
</gene>
<reference evidence="3" key="1">
    <citation type="journal article" date="2019" name="Int. J. Syst. Evol. Microbiol.">
        <title>The Global Catalogue of Microorganisms (GCM) 10K type strain sequencing project: providing services to taxonomists for standard genome sequencing and annotation.</title>
        <authorList>
            <consortium name="The Broad Institute Genomics Platform"/>
            <consortium name="The Broad Institute Genome Sequencing Center for Infectious Disease"/>
            <person name="Wu L."/>
            <person name="Ma J."/>
        </authorList>
    </citation>
    <scope>NUCLEOTIDE SEQUENCE [LARGE SCALE GENOMIC DNA]</scope>
    <source>
        <strain evidence="3">JCM 4087</strain>
    </source>
</reference>
<keyword evidence="1" id="KW-1133">Transmembrane helix</keyword>
<organism evidence="2 3">
    <name type="scientific">Acidicapsa dinghuensis</name>
    <dbReference type="NCBI Taxonomy" id="2218256"/>
    <lineage>
        <taxon>Bacteria</taxon>
        <taxon>Pseudomonadati</taxon>
        <taxon>Acidobacteriota</taxon>
        <taxon>Terriglobia</taxon>
        <taxon>Terriglobales</taxon>
        <taxon>Acidobacteriaceae</taxon>
        <taxon>Acidicapsa</taxon>
    </lineage>
</organism>
<keyword evidence="3" id="KW-1185">Reference proteome</keyword>
<accession>A0ABW1EHA4</accession>
<dbReference type="Proteomes" id="UP001596091">
    <property type="component" value="Unassembled WGS sequence"/>
</dbReference>
<keyword evidence="1" id="KW-0472">Membrane</keyword>
<proteinExistence type="predicted"/>
<dbReference type="EMBL" id="JBHSPH010000005">
    <property type="protein sequence ID" value="MFC5863696.1"/>
    <property type="molecule type" value="Genomic_DNA"/>
</dbReference>
<evidence type="ECO:0000256" key="1">
    <source>
        <dbReference type="SAM" id="Phobius"/>
    </source>
</evidence>
<comment type="caution">
    <text evidence="2">The sequence shown here is derived from an EMBL/GenBank/DDBJ whole genome shotgun (WGS) entry which is preliminary data.</text>
</comment>
<protein>
    <submittedName>
        <fullName evidence="2">Uncharacterized protein</fullName>
    </submittedName>
</protein>
<feature type="transmembrane region" description="Helical" evidence="1">
    <location>
        <begin position="25"/>
        <end position="46"/>
    </location>
</feature>
<evidence type="ECO:0000313" key="2">
    <source>
        <dbReference type="EMBL" id="MFC5863696.1"/>
    </source>
</evidence>
<dbReference type="RefSeq" id="WP_263339936.1">
    <property type="nucleotide sequence ID" value="NZ_JAGSYH010000005.1"/>
</dbReference>